<protein>
    <submittedName>
        <fullName evidence="2">Uncharacterized protein</fullName>
    </submittedName>
</protein>
<keyword evidence="1" id="KW-0812">Transmembrane</keyword>
<evidence type="ECO:0000256" key="1">
    <source>
        <dbReference type="SAM" id="Phobius"/>
    </source>
</evidence>
<feature type="transmembrane region" description="Helical" evidence="1">
    <location>
        <begin position="37"/>
        <end position="58"/>
    </location>
</feature>
<feature type="transmembrane region" description="Helical" evidence="1">
    <location>
        <begin position="70"/>
        <end position="89"/>
    </location>
</feature>
<accession>A0A099TXS0</accession>
<keyword evidence="3" id="KW-1185">Reference proteome</keyword>
<evidence type="ECO:0000313" key="3">
    <source>
        <dbReference type="Proteomes" id="UP000255139"/>
    </source>
</evidence>
<reference evidence="2 3" key="1">
    <citation type="submission" date="2018-06" db="EMBL/GenBank/DDBJ databases">
        <authorList>
            <consortium name="Pathogen Informatics"/>
            <person name="Doyle S."/>
        </authorList>
    </citation>
    <scope>NUCLEOTIDE SEQUENCE [LARGE SCALE GENOMIC DNA]</scope>
    <source>
        <strain evidence="2 3">NCTC12714</strain>
    </source>
</reference>
<proteinExistence type="predicted"/>
<feature type="transmembrane region" description="Helical" evidence="1">
    <location>
        <begin position="6"/>
        <end position="25"/>
    </location>
</feature>
<keyword evidence="1" id="KW-1133">Transmembrane helix</keyword>
<keyword evidence="1" id="KW-0472">Membrane</keyword>
<name>A0A099TXS0_9HELI</name>
<organism evidence="2 3">
    <name type="scientific">Helicobacter muridarum</name>
    <dbReference type="NCBI Taxonomy" id="216"/>
    <lineage>
        <taxon>Bacteria</taxon>
        <taxon>Pseudomonadati</taxon>
        <taxon>Campylobacterota</taxon>
        <taxon>Epsilonproteobacteria</taxon>
        <taxon>Campylobacterales</taxon>
        <taxon>Helicobacteraceae</taxon>
        <taxon>Helicobacter</taxon>
    </lineage>
</organism>
<dbReference type="Proteomes" id="UP000255139">
    <property type="component" value="Unassembled WGS sequence"/>
</dbReference>
<sequence length="105" mass="12127">MSTFMFYVLGILYHINYCMFWYVIYNRKYILDLYSGSLLKISSVGIGICLLLVLPPLIYFSIAHIDSKSALLMLIIDLICALWLSNLCIKIRKLKKLGNLSNQNQ</sequence>
<dbReference type="AlphaFoldDB" id="A0A099TXS0"/>
<gene>
    <name evidence="2" type="ORF">NCTC12714_01191</name>
</gene>
<evidence type="ECO:0000313" key="2">
    <source>
        <dbReference type="EMBL" id="STQ86384.1"/>
    </source>
</evidence>
<dbReference type="EMBL" id="UGJE01000002">
    <property type="protein sequence ID" value="STQ86384.1"/>
    <property type="molecule type" value="Genomic_DNA"/>
</dbReference>